<feature type="transmembrane region" description="Helical" evidence="1">
    <location>
        <begin position="48"/>
        <end position="66"/>
    </location>
</feature>
<comment type="caution">
    <text evidence="2">The sequence shown here is derived from an EMBL/GenBank/DDBJ whole genome shotgun (WGS) entry which is preliminary data.</text>
</comment>
<organism evidence="2 3">
    <name type="scientific">Blastopirellula retiformator</name>
    <dbReference type="NCBI Taxonomy" id="2527970"/>
    <lineage>
        <taxon>Bacteria</taxon>
        <taxon>Pseudomonadati</taxon>
        <taxon>Planctomycetota</taxon>
        <taxon>Planctomycetia</taxon>
        <taxon>Pirellulales</taxon>
        <taxon>Pirellulaceae</taxon>
        <taxon>Blastopirellula</taxon>
    </lineage>
</organism>
<keyword evidence="1" id="KW-0812">Transmembrane</keyword>
<evidence type="ECO:0000313" key="3">
    <source>
        <dbReference type="Proteomes" id="UP000318878"/>
    </source>
</evidence>
<keyword evidence="3" id="KW-1185">Reference proteome</keyword>
<dbReference type="RefSeq" id="WP_146434776.1">
    <property type="nucleotide sequence ID" value="NZ_SJPF01000004.1"/>
</dbReference>
<evidence type="ECO:0000313" key="2">
    <source>
        <dbReference type="EMBL" id="TWT32090.1"/>
    </source>
</evidence>
<feature type="transmembrane region" description="Helical" evidence="1">
    <location>
        <begin position="265"/>
        <end position="284"/>
    </location>
</feature>
<reference evidence="2 3" key="1">
    <citation type="submission" date="2019-02" db="EMBL/GenBank/DDBJ databases">
        <title>Deep-cultivation of Planctomycetes and their phenomic and genomic characterization uncovers novel biology.</title>
        <authorList>
            <person name="Wiegand S."/>
            <person name="Jogler M."/>
            <person name="Boedeker C."/>
            <person name="Pinto D."/>
            <person name="Vollmers J."/>
            <person name="Rivas-Marin E."/>
            <person name="Kohn T."/>
            <person name="Peeters S.H."/>
            <person name="Heuer A."/>
            <person name="Rast P."/>
            <person name="Oberbeckmann S."/>
            <person name="Bunk B."/>
            <person name="Jeske O."/>
            <person name="Meyerdierks A."/>
            <person name="Storesund J.E."/>
            <person name="Kallscheuer N."/>
            <person name="Luecker S."/>
            <person name="Lage O.M."/>
            <person name="Pohl T."/>
            <person name="Merkel B.J."/>
            <person name="Hornburger P."/>
            <person name="Mueller R.-W."/>
            <person name="Bruemmer F."/>
            <person name="Labrenz M."/>
            <person name="Spormann A.M."/>
            <person name="Op Den Camp H."/>
            <person name="Overmann J."/>
            <person name="Amann R."/>
            <person name="Jetten M.S.M."/>
            <person name="Mascher T."/>
            <person name="Medema M.H."/>
            <person name="Devos D.P."/>
            <person name="Kaster A.-K."/>
            <person name="Ovreas L."/>
            <person name="Rohde M."/>
            <person name="Galperin M.Y."/>
            <person name="Jogler C."/>
        </authorList>
    </citation>
    <scope>NUCLEOTIDE SEQUENCE [LARGE SCALE GENOMIC DNA]</scope>
    <source>
        <strain evidence="2 3">Enr8</strain>
    </source>
</reference>
<evidence type="ECO:0000256" key="1">
    <source>
        <dbReference type="SAM" id="Phobius"/>
    </source>
</evidence>
<protein>
    <submittedName>
        <fullName evidence="2">Uncharacterized protein</fullName>
    </submittedName>
</protein>
<keyword evidence="1" id="KW-1133">Transmembrane helix</keyword>
<dbReference type="OrthoDB" id="236666at2"/>
<gene>
    <name evidence="2" type="ORF">Enr8_40160</name>
</gene>
<dbReference type="Proteomes" id="UP000318878">
    <property type="component" value="Unassembled WGS sequence"/>
</dbReference>
<proteinExistence type="predicted"/>
<name>A0A5C5V296_9BACT</name>
<accession>A0A5C5V296</accession>
<feature type="transmembrane region" description="Helical" evidence="1">
    <location>
        <begin position="17"/>
        <end position="36"/>
    </location>
</feature>
<keyword evidence="1" id="KW-0472">Membrane</keyword>
<dbReference type="EMBL" id="SJPF01000004">
    <property type="protein sequence ID" value="TWT32090.1"/>
    <property type="molecule type" value="Genomic_DNA"/>
</dbReference>
<feature type="transmembrane region" description="Helical" evidence="1">
    <location>
        <begin position="290"/>
        <end position="307"/>
    </location>
</feature>
<sequence length="501" mass="56553">MQEAEPHRVLVRGEISWVIHLLRAVGPILVVIGIVLGFQPNNDGADDFFFYGGLIVTGIMETIAFLKRRGRVWCADLGHGFAISELGEDHTFADADVLAMSLWDKKIFNNGNAAGIQRDVRYWVVDRDKPIVMNYRIKEDRPDQVADLHNRLLDMLEHRASEALERGEHAAGEGWAISQSALAVGTSQDSLVPFEQLQAVDVYGDQVCIWRHDDEHASIKFPIKGRNSYLLIRMLHKLIPERDSSHTPVNGLGRVLFERATRFRAVGWFVAITLTILSLLLFVIHPLLGIAAPLAVIAISAFSYYYCEKTSFRCHEHGVYQSGMFGEQELRYEDVESFTYSATRHYYNGAYTGTQTQMSFEPRLGTDSKKITYSANIRGADDDLDVLRNQVSSVIGAAMLQEIAAGRPVAWTPAITFYDEYLEFVPTSFFGGKKTPVQLPWNQIANFDIQEGNFHIWQVNNQKSVIHEPVSNKNFFPGFFVFCQILSPPENAEEEQLVEAE</sequence>
<dbReference type="AlphaFoldDB" id="A0A5C5V296"/>